<dbReference type="eggNOG" id="ENOG5030GH5">
    <property type="taxonomic scope" value="Bacteria"/>
</dbReference>
<dbReference type="EMBL" id="AGYT01000008">
    <property type="protein sequence ID" value="ENZ02368.1"/>
    <property type="molecule type" value="Genomic_DNA"/>
</dbReference>
<dbReference type="HOGENOM" id="CLU_1567970_0_0_9"/>
<name>N9XRP3_9CLOT</name>
<accession>N9XRP3</accession>
<keyword evidence="2" id="KW-1185">Reference proteome</keyword>
<dbReference type="AlphaFoldDB" id="N9XRP3"/>
<dbReference type="RefSeq" id="WP_002598104.1">
    <property type="nucleotide sequence ID" value="NZ_KB850956.1"/>
</dbReference>
<protein>
    <submittedName>
        <fullName evidence="1">Uncharacterized protein</fullName>
    </submittedName>
</protein>
<reference evidence="1 2" key="1">
    <citation type="submission" date="2013-01" db="EMBL/GenBank/DDBJ databases">
        <title>The Genome Sequence of Clostridium colicanis 209318.</title>
        <authorList>
            <consortium name="The Broad Institute Genome Sequencing Platform"/>
            <person name="Earl A."/>
            <person name="Ward D."/>
            <person name="Feldgarden M."/>
            <person name="Gevers D."/>
            <person name="Courvalin P."/>
            <person name="Lambert T."/>
            <person name="Walker B."/>
            <person name="Young S.K."/>
            <person name="Zeng Q."/>
            <person name="Gargeya S."/>
            <person name="Fitzgerald M."/>
            <person name="Haas B."/>
            <person name="Abouelleil A."/>
            <person name="Alvarado L."/>
            <person name="Arachchi H.M."/>
            <person name="Berlin A.M."/>
            <person name="Chapman S.B."/>
            <person name="Dewar J."/>
            <person name="Goldberg J."/>
            <person name="Griggs A."/>
            <person name="Gujja S."/>
            <person name="Hansen M."/>
            <person name="Howarth C."/>
            <person name="Imamovic A."/>
            <person name="Larimer J."/>
            <person name="McCowan C."/>
            <person name="Murphy C."/>
            <person name="Neiman D."/>
            <person name="Pearson M."/>
            <person name="Priest M."/>
            <person name="Roberts A."/>
            <person name="Saif S."/>
            <person name="Shea T."/>
            <person name="Sisk P."/>
            <person name="Sykes S."/>
            <person name="Wortman J."/>
            <person name="Nusbaum C."/>
            <person name="Birren B."/>
        </authorList>
    </citation>
    <scope>NUCLEOTIDE SEQUENCE [LARGE SCALE GENOMIC DNA]</scope>
    <source>
        <strain evidence="1 2">209318</strain>
    </source>
</reference>
<organism evidence="1 2">
    <name type="scientific">Clostridium thermobutyricum</name>
    <dbReference type="NCBI Taxonomy" id="29372"/>
    <lineage>
        <taxon>Bacteria</taxon>
        <taxon>Bacillati</taxon>
        <taxon>Bacillota</taxon>
        <taxon>Clostridia</taxon>
        <taxon>Eubacteriales</taxon>
        <taxon>Clostridiaceae</taxon>
        <taxon>Clostridium</taxon>
    </lineage>
</organism>
<comment type="caution">
    <text evidence="1">The sequence shown here is derived from an EMBL/GenBank/DDBJ whole genome shotgun (WGS) entry which is preliminary data.</text>
</comment>
<evidence type="ECO:0000313" key="2">
    <source>
        <dbReference type="Proteomes" id="UP000013097"/>
    </source>
</evidence>
<gene>
    <name evidence="1" type="ORF">HMPREF1092_01603</name>
</gene>
<dbReference type="Proteomes" id="UP000013097">
    <property type="component" value="Unassembled WGS sequence"/>
</dbReference>
<evidence type="ECO:0000313" key="1">
    <source>
        <dbReference type="EMBL" id="ENZ02368.1"/>
    </source>
</evidence>
<proteinExistence type="predicted"/>
<sequence length="167" mass="19969">MIIELNDKKIEESLNHLGKAIEIVGGEFQIEDREVLVSQIIRNLFEKGSATIEILGKDYSIEELFLKKTEFEKYYLKNKIKTVRSIVEKIKKYNTELEGKIRKFKKINSIELLREINEEIEQRYKWEFDKFLLVNIENRDEEKNYYGSYLEEKKKQLIDSILVKLGI</sequence>
<dbReference type="PATRIC" id="fig|999411.4.peg.1579"/>